<proteinExistence type="predicted"/>
<dbReference type="InterPro" id="IPR001926">
    <property type="entry name" value="TrpB-like_PALP"/>
</dbReference>
<dbReference type="PANTHER" id="PTHR42937">
    <property type="match status" value="1"/>
</dbReference>
<dbReference type="NCBIfam" id="NF006058">
    <property type="entry name" value="PRK08206.1"/>
    <property type="match status" value="1"/>
</dbReference>
<organism evidence="2 3">
    <name type="scientific">Plenodomus tracheiphilus IPT5</name>
    <dbReference type="NCBI Taxonomy" id="1408161"/>
    <lineage>
        <taxon>Eukaryota</taxon>
        <taxon>Fungi</taxon>
        <taxon>Dikarya</taxon>
        <taxon>Ascomycota</taxon>
        <taxon>Pezizomycotina</taxon>
        <taxon>Dothideomycetes</taxon>
        <taxon>Pleosporomycetidae</taxon>
        <taxon>Pleosporales</taxon>
        <taxon>Pleosporineae</taxon>
        <taxon>Leptosphaeriaceae</taxon>
        <taxon>Plenodomus</taxon>
    </lineage>
</organism>
<dbReference type="InterPro" id="IPR036052">
    <property type="entry name" value="TrpB-like_PALP_sf"/>
</dbReference>
<dbReference type="AlphaFoldDB" id="A0A6A7BE61"/>
<evidence type="ECO:0000313" key="3">
    <source>
        <dbReference type="Proteomes" id="UP000799423"/>
    </source>
</evidence>
<dbReference type="SUPFAM" id="SSF53686">
    <property type="entry name" value="Tryptophan synthase beta subunit-like PLP-dependent enzymes"/>
    <property type="match status" value="1"/>
</dbReference>
<protein>
    <submittedName>
        <fullName evidence="2">Tryptophan synthase beta subunit-like PLP-dependent enzyme</fullName>
    </submittedName>
</protein>
<feature type="domain" description="Tryptophan synthase beta chain-like PALP" evidence="1">
    <location>
        <begin position="30"/>
        <end position="353"/>
    </location>
</feature>
<reference evidence="2" key="1">
    <citation type="submission" date="2020-01" db="EMBL/GenBank/DDBJ databases">
        <authorList>
            <consortium name="DOE Joint Genome Institute"/>
            <person name="Haridas S."/>
            <person name="Albert R."/>
            <person name="Binder M."/>
            <person name="Bloem J."/>
            <person name="Labutti K."/>
            <person name="Salamov A."/>
            <person name="Andreopoulos B."/>
            <person name="Baker S.E."/>
            <person name="Barry K."/>
            <person name="Bills G."/>
            <person name="Bluhm B.H."/>
            <person name="Cannon C."/>
            <person name="Castanera R."/>
            <person name="Culley D.E."/>
            <person name="Daum C."/>
            <person name="Ezra D."/>
            <person name="Gonzalez J.B."/>
            <person name="Henrissat B."/>
            <person name="Kuo A."/>
            <person name="Liang C."/>
            <person name="Lipzen A."/>
            <person name="Lutzoni F."/>
            <person name="Magnuson J."/>
            <person name="Mondo S."/>
            <person name="Nolan M."/>
            <person name="Ohm R."/>
            <person name="Pangilinan J."/>
            <person name="Park H.-J."/>
            <person name="Ramirez L."/>
            <person name="Alfaro M."/>
            <person name="Sun H."/>
            <person name="Tritt A."/>
            <person name="Yoshinaga Y."/>
            <person name="Zwiers L.-H."/>
            <person name="Turgeon B.G."/>
            <person name="Goodwin S.B."/>
            <person name="Spatafora J.W."/>
            <person name="Crous P.W."/>
            <person name="Grigoriev I.V."/>
        </authorList>
    </citation>
    <scope>NUCLEOTIDE SEQUENCE</scope>
    <source>
        <strain evidence="2">IPT5</strain>
    </source>
</reference>
<gene>
    <name evidence="2" type="ORF">T440DRAFT_465462</name>
</gene>
<dbReference type="Pfam" id="PF00291">
    <property type="entry name" value="PALP"/>
    <property type="match status" value="1"/>
</dbReference>
<sequence>MYHNPSASTWAHTNPAAPTLIQDFHRTLPNYAITPLTPLPSLAKSLGISHVLLKDESSRLGLPAFKILGASWAIHKALALKFNLPLTVSLEKLGVAARENSVKLVTCTEGNWGRAVARMAKYLQIEAVIFVPNFMDETTQRKIEGEGEGTKVVVVDGGYDFSIAKARGEADKGGMLVMDVSWEGYEEIPEWVVEGYNTMLVEADKQLQDMSVGPVTHAIVSVGVGSWAQAVTMHYKAQSTPVTVVTVEPEDAASLKASLEAGKITPITTGHTIMNGMNCGTTSTTAWKVLKKGVDLSVTVSDVAVHHDLQYLDSQGVRVGPCGAAPLTALKQLSEEQSEVAKLDEKSVVILFSTEGARDYVVPSGA</sequence>
<keyword evidence="3" id="KW-1185">Reference proteome</keyword>
<dbReference type="EMBL" id="MU006294">
    <property type="protein sequence ID" value="KAF2853694.1"/>
    <property type="molecule type" value="Genomic_DNA"/>
</dbReference>
<name>A0A6A7BE61_9PLEO</name>
<accession>A0A6A7BE61</accession>
<dbReference type="PANTHER" id="PTHR42937:SF1">
    <property type="entry name" value="DIAMINOPROPIONATE AMMONIA-LYASE"/>
    <property type="match status" value="1"/>
</dbReference>
<evidence type="ECO:0000259" key="1">
    <source>
        <dbReference type="Pfam" id="PF00291"/>
    </source>
</evidence>
<dbReference type="Proteomes" id="UP000799423">
    <property type="component" value="Unassembled WGS sequence"/>
</dbReference>
<dbReference type="OrthoDB" id="10059875at2759"/>
<dbReference type="Gene3D" id="3.40.50.1100">
    <property type="match status" value="2"/>
</dbReference>
<evidence type="ECO:0000313" key="2">
    <source>
        <dbReference type="EMBL" id="KAF2853694.1"/>
    </source>
</evidence>